<dbReference type="EC" id="3.5.1.19" evidence="6"/>
<keyword evidence="2" id="KW-0662">Pyridine nucleotide biosynthesis</keyword>
<name>A0ABN9T2K7_9DINO</name>
<reference evidence="9" key="1">
    <citation type="submission" date="2023-10" db="EMBL/GenBank/DDBJ databases">
        <authorList>
            <person name="Chen Y."/>
            <person name="Shah S."/>
            <person name="Dougan E. K."/>
            <person name="Thang M."/>
            <person name="Chan C."/>
        </authorList>
    </citation>
    <scope>NUCLEOTIDE SEQUENCE [LARGE SCALE GENOMIC DNA]</scope>
</reference>
<comment type="similarity">
    <text evidence="1">Belongs to the isochorismatase family.</text>
</comment>
<evidence type="ECO:0000259" key="8">
    <source>
        <dbReference type="Pfam" id="PF00857"/>
    </source>
</evidence>
<keyword evidence="3" id="KW-0479">Metal-binding</keyword>
<dbReference type="PANTHER" id="PTHR11080:SF2">
    <property type="entry name" value="LD05707P"/>
    <property type="match status" value="1"/>
</dbReference>
<evidence type="ECO:0000313" key="9">
    <source>
        <dbReference type="EMBL" id="CAK0839015.1"/>
    </source>
</evidence>
<comment type="pathway">
    <text evidence="5">Cofactor biosynthesis; nicotinate biosynthesis; nicotinate from nicotinamide: step 1/1.</text>
</comment>
<dbReference type="InterPro" id="IPR000868">
    <property type="entry name" value="Isochorismatase-like_dom"/>
</dbReference>
<evidence type="ECO:0000313" key="10">
    <source>
        <dbReference type="Proteomes" id="UP001189429"/>
    </source>
</evidence>
<protein>
    <recommendedName>
        <fullName evidence="6">nicotinamidase</fullName>
        <ecNumber evidence="6">3.5.1.19</ecNumber>
    </recommendedName>
    <alternativeName>
        <fullName evidence="7">Nicotinamide deamidase</fullName>
    </alternativeName>
</protein>
<dbReference type="PANTHER" id="PTHR11080">
    <property type="entry name" value="PYRAZINAMIDASE/NICOTINAMIDASE"/>
    <property type="match status" value="1"/>
</dbReference>
<evidence type="ECO:0000256" key="5">
    <source>
        <dbReference type="ARBA" id="ARBA00037900"/>
    </source>
</evidence>
<feature type="domain" description="Isochorismatase-like" evidence="8">
    <location>
        <begin position="37"/>
        <end position="126"/>
    </location>
</feature>
<dbReference type="Pfam" id="PF00857">
    <property type="entry name" value="Isochorismatase"/>
    <property type="match status" value="1"/>
</dbReference>
<evidence type="ECO:0000256" key="2">
    <source>
        <dbReference type="ARBA" id="ARBA00022642"/>
    </source>
</evidence>
<accession>A0ABN9T2K7</accession>
<comment type="caution">
    <text evidence="9">The sequence shown here is derived from an EMBL/GenBank/DDBJ whole genome shotgun (WGS) entry which is preliminary data.</text>
</comment>
<dbReference type="SUPFAM" id="SSF52499">
    <property type="entry name" value="Isochorismatase-like hydrolases"/>
    <property type="match status" value="1"/>
</dbReference>
<evidence type="ECO:0000256" key="6">
    <source>
        <dbReference type="ARBA" id="ARBA00039017"/>
    </source>
</evidence>
<sequence length="160" mass="16555">MWTDHCLQTGDSGFPPSLMTASTDIVVQKGMNQYVDAYSAFMDNTKTLKTTLDTTLQSLGIDTIYVAGIATDVCVRWTVEDALTFGNYDVKVITDATEAVLGSEANFDSALAAMVSAGATSLTAADVLAMECPQETSGSTRLAAAGALLAAAALLSPAGQ</sequence>
<proteinExistence type="inferred from homology"/>
<evidence type="ECO:0000256" key="3">
    <source>
        <dbReference type="ARBA" id="ARBA00022723"/>
    </source>
</evidence>
<keyword evidence="4" id="KW-0378">Hydrolase</keyword>
<dbReference type="EMBL" id="CAUYUJ010014261">
    <property type="protein sequence ID" value="CAK0839015.1"/>
    <property type="molecule type" value="Genomic_DNA"/>
</dbReference>
<dbReference type="InterPro" id="IPR052347">
    <property type="entry name" value="Isochorismatase_Nicotinamidase"/>
</dbReference>
<evidence type="ECO:0000256" key="4">
    <source>
        <dbReference type="ARBA" id="ARBA00022801"/>
    </source>
</evidence>
<evidence type="ECO:0000256" key="7">
    <source>
        <dbReference type="ARBA" id="ARBA00043224"/>
    </source>
</evidence>
<evidence type="ECO:0000256" key="1">
    <source>
        <dbReference type="ARBA" id="ARBA00006336"/>
    </source>
</evidence>
<gene>
    <name evidence="9" type="ORF">PCOR1329_LOCUS34808</name>
</gene>
<dbReference type="InterPro" id="IPR036380">
    <property type="entry name" value="Isochorismatase-like_sf"/>
</dbReference>
<dbReference type="Proteomes" id="UP001189429">
    <property type="component" value="Unassembled WGS sequence"/>
</dbReference>
<organism evidence="9 10">
    <name type="scientific">Prorocentrum cordatum</name>
    <dbReference type="NCBI Taxonomy" id="2364126"/>
    <lineage>
        <taxon>Eukaryota</taxon>
        <taxon>Sar</taxon>
        <taxon>Alveolata</taxon>
        <taxon>Dinophyceae</taxon>
        <taxon>Prorocentrales</taxon>
        <taxon>Prorocentraceae</taxon>
        <taxon>Prorocentrum</taxon>
    </lineage>
</organism>
<dbReference type="Gene3D" id="3.40.50.850">
    <property type="entry name" value="Isochorismatase-like"/>
    <property type="match status" value="1"/>
</dbReference>
<keyword evidence="10" id="KW-1185">Reference proteome</keyword>